<dbReference type="SUPFAM" id="SSF63817">
    <property type="entry name" value="Sortase"/>
    <property type="match status" value="1"/>
</dbReference>
<proteinExistence type="predicted"/>
<dbReference type="Pfam" id="PF04203">
    <property type="entry name" value="Sortase"/>
    <property type="match status" value="1"/>
</dbReference>
<keyword evidence="3" id="KW-0812">Transmembrane</keyword>
<dbReference type="NCBIfam" id="TIGR01076">
    <property type="entry name" value="sortase_fam"/>
    <property type="match status" value="1"/>
</dbReference>
<organism evidence="4 5">
    <name type="scientific">Kineosporia babensis</name>
    <dbReference type="NCBI Taxonomy" id="499548"/>
    <lineage>
        <taxon>Bacteria</taxon>
        <taxon>Bacillati</taxon>
        <taxon>Actinomycetota</taxon>
        <taxon>Actinomycetes</taxon>
        <taxon>Kineosporiales</taxon>
        <taxon>Kineosporiaceae</taxon>
        <taxon>Kineosporia</taxon>
    </lineage>
</organism>
<comment type="caution">
    <text evidence="4">The sequence shown here is derived from an EMBL/GenBank/DDBJ whole genome shotgun (WGS) entry which is preliminary data.</text>
</comment>
<dbReference type="AlphaFoldDB" id="A0A9X1SRP6"/>
<accession>A0A9X1SRP6</accession>
<evidence type="ECO:0000256" key="2">
    <source>
        <dbReference type="PIRSR" id="PIRSR605754-1"/>
    </source>
</evidence>
<keyword evidence="3" id="KW-1133">Transmembrane helix</keyword>
<dbReference type="EMBL" id="JAJOMB010000001">
    <property type="protein sequence ID" value="MCD5309852.1"/>
    <property type="molecule type" value="Genomic_DNA"/>
</dbReference>
<dbReference type="CDD" id="cd05830">
    <property type="entry name" value="Sortase_E"/>
    <property type="match status" value="1"/>
</dbReference>
<evidence type="ECO:0000256" key="3">
    <source>
        <dbReference type="SAM" id="Phobius"/>
    </source>
</evidence>
<name>A0A9X1SRP6_9ACTN</name>
<keyword evidence="5" id="KW-1185">Reference proteome</keyword>
<keyword evidence="3" id="KW-0472">Membrane</keyword>
<dbReference type="Gene3D" id="2.40.260.10">
    <property type="entry name" value="Sortase"/>
    <property type="match status" value="1"/>
</dbReference>
<sequence>MRRARGSRVRLIGLLTLVVGVLLTAGVGGGWWWTNHQARSTAHGLADRATQAFTSPIEHGPRTAVIPKGVSGPVVAVVKIPKLGVDWRMPVERGTGTEILRQGLGMYDSSPAVGKRGNVGIAGHRTTWGAPFKEINTLARGDLIQVWTTQGRFDYKVTDTGITVPADVSVIQQKTARGQAMLTLTTCHPEFSATERLYVHAVLADSLPAPAKARSAPA</sequence>
<dbReference type="GO" id="GO:0016787">
    <property type="term" value="F:hydrolase activity"/>
    <property type="evidence" value="ECO:0007669"/>
    <property type="project" value="UniProtKB-KW"/>
</dbReference>
<reference evidence="4" key="1">
    <citation type="submission" date="2021-11" db="EMBL/GenBank/DDBJ databases">
        <title>Streptomyces corallinus and Kineosporia corallina sp. nov., two new coral-derived marine actinobacteria.</title>
        <authorList>
            <person name="Buangrab K."/>
            <person name="Sutthacheep M."/>
            <person name="Yeemin T."/>
            <person name="Harunari E."/>
            <person name="Igarashi Y."/>
            <person name="Sripreechasak P."/>
            <person name="Kanchanasin P."/>
            <person name="Tanasupawat S."/>
            <person name="Phongsopitanun W."/>
        </authorList>
    </citation>
    <scope>NUCLEOTIDE SEQUENCE</scope>
    <source>
        <strain evidence="4">JCM 31032</strain>
    </source>
</reference>
<evidence type="ECO:0000256" key="1">
    <source>
        <dbReference type="ARBA" id="ARBA00022801"/>
    </source>
</evidence>
<keyword evidence="1" id="KW-0378">Hydrolase</keyword>
<dbReference type="InterPro" id="IPR023365">
    <property type="entry name" value="Sortase_dom-sf"/>
</dbReference>
<protein>
    <submittedName>
        <fullName evidence="4">Sortase</fullName>
    </submittedName>
</protein>
<feature type="active site" description="Acyl-thioester intermediate" evidence="2">
    <location>
        <position position="187"/>
    </location>
</feature>
<evidence type="ECO:0000313" key="4">
    <source>
        <dbReference type="EMBL" id="MCD5309852.1"/>
    </source>
</evidence>
<dbReference type="InterPro" id="IPR005754">
    <property type="entry name" value="Sortase"/>
</dbReference>
<gene>
    <name evidence="4" type="ORF">LR394_03020</name>
</gene>
<evidence type="ECO:0000313" key="5">
    <source>
        <dbReference type="Proteomes" id="UP001138997"/>
    </source>
</evidence>
<dbReference type="RefSeq" id="WP_231438879.1">
    <property type="nucleotide sequence ID" value="NZ_JAJOMB010000001.1"/>
</dbReference>
<feature type="transmembrane region" description="Helical" evidence="3">
    <location>
        <begin position="12"/>
        <end position="33"/>
    </location>
</feature>
<feature type="active site" description="Proton donor/acceptor" evidence="2">
    <location>
        <position position="124"/>
    </location>
</feature>
<dbReference type="InterPro" id="IPR042003">
    <property type="entry name" value="Sortase_E"/>
</dbReference>
<dbReference type="Proteomes" id="UP001138997">
    <property type="component" value="Unassembled WGS sequence"/>
</dbReference>